<dbReference type="Pfam" id="PF08281">
    <property type="entry name" value="Sigma70_r4_2"/>
    <property type="match status" value="1"/>
</dbReference>
<dbReference type="EMBL" id="JACOFZ010000001">
    <property type="protein sequence ID" value="MBC3880903.1"/>
    <property type="molecule type" value="Genomic_DNA"/>
</dbReference>
<dbReference type="Gene3D" id="1.10.10.10">
    <property type="entry name" value="Winged helix-like DNA-binding domain superfamily/Winged helix DNA-binding domain"/>
    <property type="match status" value="1"/>
</dbReference>
<dbReference type="PANTHER" id="PTHR43133:SF8">
    <property type="entry name" value="RNA POLYMERASE SIGMA FACTOR HI_1459-RELATED"/>
    <property type="match status" value="1"/>
</dbReference>
<accession>A0A923HM55</accession>
<feature type="domain" description="RNA polymerase sigma-70 region 2" evidence="6">
    <location>
        <begin position="15"/>
        <end position="81"/>
    </location>
</feature>
<evidence type="ECO:0000256" key="4">
    <source>
        <dbReference type="ARBA" id="ARBA00023125"/>
    </source>
</evidence>
<evidence type="ECO:0000256" key="1">
    <source>
        <dbReference type="ARBA" id="ARBA00010641"/>
    </source>
</evidence>
<reference evidence="8" key="1">
    <citation type="submission" date="2020-08" db="EMBL/GenBank/DDBJ databases">
        <title>Novel species isolated from subtropical streams in China.</title>
        <authorList>
            <person name="Lu H."/>
        </authorList>
    </citation>
    <scope>NUCLEOTIDE SEQUENCE</scope>
    <source>
        <strain evidence="8">LX22W</strain>
    </source>
</reference>
<sequence>MLRYCDGDFTAFKELYQRHSKPLYRFIAWRSPRTEWVDEVMQDSWTALHNARAGYHASASFKTYLYQIARNRLIDLMRQNQIILASDFGESDDNNSTFEDYAELATTLSGQTQASTKVGGTDESGSNPEQLFVDKQRLHALHDAIDQLPSVQKEALVLQQFNELSLDEIAEISAVPVETIKSRLRYAMQKLRQHFAKPEHRLEEFT</sequence>
<evidence type="ECO:0000256" key="2">
    <source>
        <dbReference type="ARBA" id="ARBA00023015"/>
    </source>
</evidence>
<dbReference type="GO" id="GO:0003677">
    <property type="term" value="F:DNA binding"/>
    <property type="evidence" value="ECO:0007669"/>
    <property type="project" value="UniProtKB-KW"/>
</dbReference>
<keyword evidence="2" id="KW-0805">Transcription regulation</keyword>
<evidence type="ECO:0000259" key="7">
    <source>
        <dbReference type="Pfam" id="PF08281"/>
    </source>
</evidence>
<comment type="caution">
    <text evidence="8">The sequence shown here is derived from an EMBL/GenBank/DDBJ whole genome shotgun (WGS) entry which is preliminary data.</text>
</comment>
<dbReference type="InterPro" id="IPR013249">
    <property type="entry name" value="RNA_pol_sigma70_r4_t2"/>
</dbReference>
<evidence type="ECO:0000313" key="9">
    <source>
        <dbReference type="Proteomes" id="UP000627446"/>
    </source>
</evidence>
<proteinExistence type="inferred from homology"/>
<dbReference type="NCBIfam" id="TIGR02937">
    <property type="entry name" value="sigma70-ECF"/>
    <property type="match status" value="1"/>
</dbReference>
<dbReference type="InterPro" id="IPR013324">
    <property type="entry name" value="RNA_pol_sigma_r3/r4-like"/>
</dbReference>
<dbReference type="AlphaFoldDB" id="A0A923HM55"/>
<dbReference type="InterPro" id="IPR007627">
    <property type="entry name" value="RNA_pol_sigma70_r2"/>
</dbReference>
<keyword evidence="9" id="KW-1185">Reference proteome</keyword>
<gene>
    <name evidence="8" type="ORF">H8K36_05925</name>
</gene>
<dbReference type="Proteomes" id="UP000627446">
    <property type="component" value="Unassembled WGS sequence"/>
</dbReference>
<dbReference type="GO" id="GO:0006352">
    <property type="term" value="P:DNA-templated transcription initiation"/>
    <property type="evidence" value="ECO:0007669"/>
    <property type="project" value="InterPro"/>
</dbReference>
<dbReference type="Pfam" id="PF04542">
    <property type="entry name" value="Sigma70_r2"/>
    <property type="match status" value="1"/>
</dbReference>
<dbReference type="SUPFAM" id="SSF88659">
    <property type="entry name" value="Sigma3 and sigma4 domains of RNA polymerase sigma factors"/>
    <property type="match status" value="1"/>
</dbReference>
<dbReference type="InterPro" id="IPR036388">
    <property type="entry name" value="WH-like_DNA-bd_sf"/>
</dbReference>
<evidence type="ECO:0000259" key="6">
    <source>
        <dbReference type="Pfam" id="PF04542"/>
    </source>
</evidence>
<feature type="domain" description="RNA polymerase sigma factor 70 region 4 type 2" evidence="7">
    <location>
        <begin position="139"/>
        <end position="191"/>
    </location>
</feature>
<dbReference type="PANTHER" id="PTHR43133">
    <property type="entry name" value="RNA POLYMERASE ECF-TYPE SIGMA FACTO"/>
    <property type="match status" value="1"/>
</dbReference>
<dbReference type="GO" id="GO:0016987">
    <property type="term" value="F:sigma factor activity"/>
    <property type="evidence" value="ECO:0007669"/>
    <property type="project" value="UniProtKB-KW"/>
</dbReference>
<dbReference type="CDD" id="cd06171">
    <property type="entry name" value="Sigma70_r4"/>
    <property type="match status" value="1"/>
</dbReference>
<evidence type="ECO:0000313" key="8">
    <source>
        <dbReference type="EMBL" id="MBC3880903.1"/>
    </source>
</evidence>
<dbReference type="SUPFAM" id="SSF88946">
    <property type="entry name" value="Sigma2 domain of RNA polymerase sigma factors"/>
    <property type="match status" value="1"/>
</dbReference>
<dbReference type="InterPro" id="IPR013325">
    <property type="entry name" value="RNA_pol_sigma_r2"/>
</dbReference>
<name>A0A923HM55_9BURK</name>
<organism evidence="8 9">
    <name type="scientific">Undibacterium nitidum</name>
    <dbReference type="NCBI Taxonomy" id="2762298"/>
    <lineage>
        <taxon>Bacteria</taxon>
        <taxon>Pseudomonadati</taxon>
        <taxon>Pseudomonadota</taxon>
        <taxon>Betaproteobacteria</taxon>
        <taxon>Burkholderiales</taxon>
        <taxon>Oxalobacteraceae</taxon>
        <taxon>Undibacterium</taxon>
    </lineage>
</organism>
<dbReference type="Gene3D" id="1.10.1740.10">
    <property type="match status" value="1"/>
</dbReference>
<comment type="similarity">
    <text evidence="1">Belongs to the sigma-70 factor family. ECF subfamily.</text>
</comment>
<keyword evidence="5" id="KW-0804">Transcription</keyword>
<evidence type="ECO:0000256" key="5">
    <source>
        <dbReference type="ARBA" id="ARBA00023163"/>
    </source>
</evidence>
<keyword evidence="3" id="KW-0731">Sigma factor</keyword>
<keyword evidence="4" id="KW-0238">DNA-binding</keyword>
<evidence type="ECO:0000256" key="3">
    <source>
        <dbReference type="ARBA" id="ARBA00023082"/>
    </source>
</evidence>
<protein>
    <submittedName>
        <fullName evidence="8">Sigma-70 family RNA polymerase sigma factor</fullName>
    </submittedName>
</protein>
<dbReference type="InterPro" id="IPR014284">
    <property type="entry name" value="RNA_pol_sigma-70_dom"/>
</dbReference>
<dbReference type="InterPro" id="IPR039425">
    <property type="entry name" value="RNA_pol_sigma-70-like"/>
</dbReference>